<keyword evidence="1" id="KW-1133">Transmembrane helix</keyword>
<accession>A0A1D6KTV9</accession>
<keyword evidence="1" id="KW-0812">Transmembrane</keyword>
<dbReference type="AlphaFoldDB" id="A0A1D6KTV9"/>
<dbReference type="EMBL" id="CM007647">
    <property type="protein sequence ID" value="ONM06016.1"/>
    <property type="molecule type" value="Genomic_DNA"/>
</dbReference>
<protein>
    <submittedName>
        <fullName evidence="2">Uncharacterized protein</fullName>
    </submittedName>
</protein>
<gene>
    <name evidence="2" type="ORF">ZEAMMB73_Zm00001d032766</name>
</gene>
<organism evidence="2">
    <name type="scientific">Zea mays</name>
    <name type="common">Maize</name>
    <dbReference type="NCBI Taxonomy" id="4577"/>
    <lineage>
        <taxon>Eukaryota</taxon>
        <taxon>Viridiplantae</taxon>
        <taxon>Streptophyta</taxon>
        <taxon>Embryophyta</taxon>
        <taxon>Tracheophyta</taxon>
        <taxon>Spermatophyta</taxon>
        <taxon>Magnoliopsida</taxon>
        <taxon>Liliopsida</taxon>
        <taxon>Poales</taxon>
        <taxon>Poaceae</taxon>
        <taxon>PACMAD clade</taxon>
        <taxon>Panicoideae</taxon>
        <taxon>Andropogonodae</taxon>
        <taxon>Andropogoneae</taxon>
        <taxon>Tripsacinae</taxon>
        <taxon>Zea</taxon>
    </lineage>
</organism>
<feature type="transmembrane region" description="Helical" evidence="1">
    <location>
        <begin position="21"/>
        <end position="45"/>
    </location>
</feature>
<reference evidence="2" key="1">
    <citation type="submission" date="2015-12" db="EMBL/GenBank/DDBJ databases">
        <title>Update maize B73 reference genome by single molecule sequencing technologies.</title>
        <authorList>
            <consortium name="Maize Genome Sequencing Project"/>
            <person name="Ware D."/>
        </authorList>
    </citation>
    <scope>NUCLEOTIDE SEQUENCE [LARGE SCALE GENOMIC DNA]</scope>
    <source>
        <tissue evidence="2">Seedling</tissue>
    </source>
</reference>
<dbReference type="EMBL" id="CM007647">
    <property type="protein sequence ID" value="ONM06020.1"/>
    <property type="molecule type" value="Genomic_DNA"/>
</dbReference>
<evidence type="ECO:0000313" key="2">
    <source>
        <dbReference type="EMBL" id="ONM06020.1"/>
    </source>
</evidence>
<sequence length="54" mass="6126">MVGLTAVVDGFTLFRMPYADVLGICPRYCFCLIFFVCSPLVFLFLRMHDAVGIF</sequence>
<keyword evidence="1" id="KW-0472">Membrane</keyword>
<proteinExistence type="predicted"/>
<name>A0A1D6KTV9_MAIZE</name>
<evidence type="ECO:0000256" key="1">
    <source>
        <dbReference type="SAM" id="Phobius"/>
    </source>
</evidence>